<comment type="similarity">
    <text evidence="2">Belongs to the binding-protein-dependent transport system permease family. FecCD subfamily.</text>
</comment>
<dbReference type="InterPro" id="IPR000522">
    <property type="entry name" value="ABC_transptr_permease_BtuC"/>
</dbReference>
<dbReference type="PANTHER" id="PTHR30472:SF68">
    <property type="entry name" value="FERRICHROME TRANSPORT SYSTEM PERMEASE PROTEIN FHUB"/>
    <property type="match status" value="1"/>
</dbReference>
<dbReference type="FunFam" id="1.10.3470.10:FF:000001">
    <property type="entry name" value="Vitamin B12 ABC transporter permease BtuC"/>
    <property type="match status" value="1"/>
</dbReference>
<dbReference type="InterPro" id="IPR037294">
    <property type="entry name" value="ABC_BtuC-like"/>
</dbReference>
<dbReference type="GO" id="GO:0005886">
    <property type="term" value="C:plasma membrane"/>
    <property type="evidence" value="ECO:0007669"/>
    <property type="project" value="UniProtKB-SubCell"/>
</dbReference>
<evidence type="ECO:0000256" key="7">
    <source>
        <dbReference type="ARBA" id="ARBA00023136"/>
    </source>
</evidence>
<evidence type="ECO:0000256" key="2">
    <source>
        <dbReference type="ARBA" id="ARBA00007935"/>
    </source>
</evidence>
<keyword evidence="5 8" id="KW-0812">Transmembrane</keyword>
<evidence type="ECO:0000256" key="6">
    <source>
        <dbReference type="ARBA" id="ARBA00022989"/>
    </source>
</evidence>
<keyword evidence="6 8" id="KW-1133">Transmembrane helix</keyword>
<keyword evidence="10" id="KW-1185">Reference proteome</keyword>
<feature type="transmembrane region" description="Helical" evidence="8">
    <location>
        <begin position="312"/>
        <end position="333"/>
    </location>
</feature>
<name>A0A4R1MPS0_9FIRM</name>
<feature type="transmembrane region" description="Helical" evidence="8">
    <location>
        <begin position="71"/>
        <end position="92"/>
    </location>
</feature>
<dbReference type="OrthoDB" id="9792889at2"/>
<dbReference type="PANTHER" id="PTHR30472">
    <property type="entry name" value="FERRIC ENTEROBACTIN TRANSPORT SYSTEM PERMEASE PROTEIN"/>
    <property type="match status" value="1"/>
</dbReference>
<dbReference type="SUPFAM" id="SSF81345">
    <property type="entry name" value="ABC transporter involved in vitamin B12 uptake, BtuC"/>
    <property type="match status" value="1"/>
</dbReference>
<protein>
    <submittedName>
        <fullName evidence="9">Iron complex transport system permease protein</fullName>
    </submittedName>
</protein>
<sequence>MDSTNNNTDKKYHKPLFVIGAVILIGLLVIIFSIMKGTVDFSLIEIGQGIRQKSNNSLANQIVHNVRLPRVLTGFLVGMNLAVAGGLLQGVLRNPLASQQVIGVNAGSGLFAVAVMILLPSQIHLIPIGAFLGALFATLLVYGLSLTNSRASTVHIILAGVAISALLNAMTSALMFLNSDELEVTYFWLLGTLSGRSWRYFNILWPYTVLGMGFSLLISPKLNLFALGDELGSSLGLAVKVYRVIAMILASILAGSAVSVTGTIGFVGLIAPHLARLLVGSDYRYLTILSALLGGVLLVLSDTIARIAFQPVELSVGIVTSMLGAPFFLFVLYSKNKNL</sequence>
<reference evidence="9 10" key="1">
    <citation type="submission" date="2019-03" db="EMBL/GenBank/DDBJ databases">
        <title>Genomic Encyclopedia of Type Strains, Phase IV (KMG-IV): sequencing the most valuable type-strain genomes for metagenomic binning, comparative biology and taxonomic classification.</title>
        <authorList>
            <person name="Goeker M."/>
        </authorList>
    </citation>
    <scope>NUCLEOTIDE SEQUENCE [LARGE SCALE GENOMIC DNA]</scope>
    <source>
        <strain evidence="9 10">DSM 24176</strain>
    </source>
</reference>
<keyword evidence="4" id="KW-1003">Cell membrane</keyword>
<feature type="transmembrane region" description="Helical" evidence="8">
    <location>
        <begin position="101"/>
        <end position="119"/>
    </location>
</feature>
<feature type="transmembrane region" description="Helical" evidence="8">
    <location>
        <begin position="16"/>
        <end position="35"/>
    </location>
</feature>
<dbReference type="Pfam" id="PF01032">
    <property type="entry name" value="FecCD"/>
    <property type="match status" value="1"/>
</dbReference>
<evidence type="ECO:0000256" key="8">
    <source>
        <dbReference type="SAM" id="Phobius"/>
    </source>
</evidence>
<dbReference type="GO" id="GO:0022857">
    <property type="term" value="F:transmembrane transporter activity"/>
    <property type="evidence" value="ECO:0007669"/>
    <property type="project" value="InterPro"/>
</dbReference>
<comment type="caution">
    <text evidence="9">The sequence shown here is derived from an EMBL/GenBank/DDBJ whole genome shotgun (WGS) entry which is preliminary data.</text>
</comment>
<accession>A0A4R1MPS0</accession>
<evidence type="ECO:0000313" key="10">
    <source>
        <dbReference type="Proteomes" id="UP000294545"/>
    </source>
</evidence>
<feature type="transmembrane region" description="Helical" evidence="8">
    <location>
        <begin position="156"/>
        <end position="177"/>
    </location>
</feature>
<evidence type="ECO:0000256" key="5">
    <source>
        <dbReference type="ARBA" id="ARBA00022692"/>
    </source>
</evidence>
<keyword evidence="7 8" id="KW-0472">Membrane</keyword>
<evidence type="ECO:0000313" key="9">
    <source>
        <dbReference type="EMBL" id="TCK93324.1"/>
    </source>
</evidence>
<dbReference type="Proteomes" id="UP000294545">
    <property type="component" value="Unassembled WGS sequence"/>
</dbReference>
<feature type="transmembrane region" description="Helical" evidence="8">
    <location>
        <begin position="125"/>
        <end position="144"/>
    </location>
</feature>
<keyword evidence="3" id="KW-0813">Transport</keyword>
<dbReference type="RefSeq" id="WP_132282232.1">
    <property type="nucleotide sequence ID" value="NZ_SMGQ01000012.1"/>
</dbReference>
<feature type="transmembrane region" description="Helical" evidence="8">
    <location>
        <begin position="197"/>
        <end position="218"/>
    </location>
</feature>
<proteinExistence type="inferred from homology"/>
<dbReference type="AlphaFoldDB" id="A0A4R1MPS0"/>
<feature type="transmembrane region" description="Helical" evidence="8">
    <location>
        <begin position="244"/>
        <end position="271"/>
    </location>
</feature>
<evidence type="ECO:0000256" key="4">
    <source>
        <dbReference type="ARBA" id="ARBA00022475"/>
    </source>
</evidence>
<dbReference type="CDD" id="cd06550">
    <property type="entry name" value="TM_ABC_iron-siderophores_like"/>
    <property type="match status" value="1"/>
</dbReference>
<organism evidence="9 10">
    <name type="scientific">Natranaerovirga hydrolytica</name>
    <dbReference type="NCBI Taxonomy" id="680378"/>
    <lineage>
        <taxon>Bacteria</taxon>
        <taxon>Bacillati</taxon>
        <taxon>Bacillota</taxon>
        <taxon>Clostridia</taxon>
        <taxon>Lachnospirales</taxon>
        <taxon>Natranaerovirgaceae</taxon>
        <taxon>Natranaerovirga</taxon>
    </lineage>
</organism>
<feature type="transmembrane region" description="Helical" evidence="8">
    <location>
        <begin position="283"/>
        <end position="300"/>
    </location>
</feature>
<evidence type="ECO:0000256" key="3">
    <source>
        <dbReference type="ARBA" id="ARBA00022448"/>
    </source>
</evidence>
<gene>
    <name evidence="9" type="ORF">EDC19_1516</name>
</gene>
<dbReference type="GO" id="GO:0033214">
    <property type="term" value="P:siderophore-iron import into cell"/>
    <property type="evidence" value="ECO:0007669"/>
    <property type="project" value="TreeGrafter"/>
</dbReference>
<dbReference type="EMBL" id="SMGQ01000012">
    <property type="protein sequence ID" value="TCK93324.1"/>
    <property type="molecule type" value="Genomic_DNA"/>
</dbReference>
<dbReference type="Gene3D" id="1.10.3470.10">
    <property type="entry name" value="ABC transporter involved in vitamin B12 uptake, BtuC"/>
    <property type="match status" value="1"/>
</dbReference>
<evidence type="ECO:0000256" key="1">
    <source>
        <dbReference type="ARBA" id="ARBA00004651"/>
    </source>
</evidence>
<comment type="subcellular location">
    <subcellularLocation>
        <location evidence="1">Cell membrane</location>
        <topology evidence="1">Multi-pass membrane protein</topology>
    </subcellularLocation>
</comment>